<evidence type="ECO:0000313" key="8">
    <source>
        <dbReference type="EMBL" id="RWS06551.1"/>
    </source>
</evidence>
<evidence type="ECO:0000256" key="5">
    <source>
        <dbReference type="ARBA" id="ARBA00022801"/>
    </source>
</evidence>
<gene>
    <name evidence="8" type="ORF">B4U79_18251</name>
</gene>
<evidence type="ECO:0000313" key="9">
    <source>
        <dbReference type="Proteomes" id="UP000285301"/>
    </source>
</evidence>
<keyword evidence="4" id="KW-0732">Signal</keyword>
<dbReference type="STRING" id="1965070.A0A443QU78"/>
<evidence type="ECO:0000256" key="4">
    <source>
        <dbReference type="ARBA" id="ARBA00022729"/>
    </source>
</evidence>
<evidence type="ECO:0000256" key="3">
    <source>
        <dbReference type="ARBA" id="ARBA00012646"/>
    </source>
</evidence>
<dbReference type="Gene3D" id="3.40.50.1240">
    <property type="entry name" value="Phosphoglycerate mutase-like"/>
    <property type="match status" value="1"/>
</dbReference>
<evidence type="ECO:0000256" key="1">
    <source>
        <dbReference type="ARBA" id="ARBA00000032"/>
    </source>
</evidence>
<sequence>MQKSLLISKNCHYFSCSVNLCCAVVSRHGDRTPIFTYPNDPYRNESFWPEGWGELTEAGKERMFNLGRYLRRRYSSFLTNNSNETYIRSSEIKRCQDSAKLIATGIYSSNREMNSTYDFYVETKPEIEDDVLTVKAFCPLADSEYNEVEKSFEFKNISERYNNLYKFLTEKSGTDIPNMYQIREMFTTLSIQQAVGYKLPAWHETSSKIKSRFFD</sequence>
<evidence type="ECO:0000256" key="6">
    <source>
        <dbReference type="ARBA" id="ARBA00023157"/>
    </source>
</evidence>
<dbReference type="EC" id="3.1.3.2" evidence="3"/>
<dbReference type="GO" id="GO:0003993">
    <property type="term" value="F:acid phosphatase activity"/>
    <property type="evidence" value="ECO:0007669"/>
    <property type="project" value="UniProtKB-EC"/>
</dbReference>
<accession>A0A443QU78</accession>
<dbReference type="PANTHER" id="PTHR11567:SF211">
    <property type="entry name" value="PROSTATIC ACID PHOSPHATASE"/>
    <property type="match status" value="1"/>
</dbReference>
<dbReference type="CDD" id="cd07061">
    <property type="entry name" value="HP_HAP_like"/>
    <property type="match status" value="1"/>
</dbReference>
<keyword evidence="6" id="KW-1015">Disulfide bond</keyword>
<keyword evidence="7" id="KW-0325">Glycoprotein</keyword>
<comment type="catalytic activity">
    <reaction evidence="1">
        <text>a phosphate monoester + H2O = an alcohol + phosphate</text>
        <dbReference type="Rhea" id="RHEA:15017"/>
        <dbReference type="ChEBI" id="CHEBI:15377"/>
        <dbReference type="ChEBI" id="CHEBI:30879"/>
        <dbReference type="ChEBI" id="CHEBI:43474"/>
        <dbReference type="ChEBI" id="CHEBI:67140"/>
        <dbReference type="EC" id="3.1.3.2"/>
    </reaction>
</comment>
<dbReference type="AlphaFoldDB" id="A0A443QU78"/>
<proteinExistence type="inferred from homology"/>
<dbReference type="InterPro" id="IPR000560">
    <property type="entry name" value="His_Pase_clade-2"/>
</dbReference>
<name>A0A443QU78_9ACAR</name>
<dbReference type="SUPFAM" id="SSF53254">
    <property type="entry name" value="Phosphoglycerate mutase-like"/>
    <property type="match status" value="1"/>
</dbReference>
<organism evidence="8 9">
    <name type="scientific">Dinothrombium tinctorium</name>
    <dbReference type="NCBI Taxonomy" id="1965070"/>
    <lineage>
        <taxon>Eukaryota</taxon>
        <taxon>Metazoa</taxon>
        <taxon>Ecdysozoa</taxon>
        <taxon>Arthropoda</taxon>
        <taxon>Chelicerata</taxon>
        <taxon>Arachnida</taxon>
        <taxon>Acari</taxon>
        <taxon>Acariformes</taxon>
        <taxon>Trombidiformes</taxon>
        <taxon>Prostigmata</taxon>
        <taxon>Anystina</taxon>
        <taxon>Parasitengona</taxon>
        <taxon>Trombidioidea</taxon>
        <taxon>Trombidiidae</taxon>
        <taxon>Dinothrombium</taxon>
    </lineage>
</organism>
<keyword evidence="9" id="KW-1185">Reference proteome</keyword>
<dbReference type="PANTHER" id="PTHR11567">
    <property type="entry name" value="ACID PHOSPHATASE-RELATED"/>
    <property type="match status" value="1"/>
</dbReference>
<evidence type="ECO:0000256" key="7">
    <source>
        <dbReference type="ARBA" id="ARBA00023180"/>
    </source>
</evidence>
<keyword evidence="5" id="KW-0378">Hydrolase</keyword>
<dbReference type="OrthoDB" id="6483752at2759"/>
<dbReference type="Proteomes" id="UP000285301">
    <property type="component" value="Unassembled WGS sequence"/>
</dbReference>
<dbReference type="InterPro" id="IPR029033">
    <property type="entry name" value="His_PPase_superfam"/>
</dbReference>
<comment type="caution">
    <text evidence="8">The sequence shown here is derived from an EMBL/GenBank/DDBJ whole genome shotgun (WGS) entry which is preliminary data.</text>
</comment>
<comment type="similarity">
    <text evidence="2">Belongs to the histidine acid phosphatase family.</text>
</comment>
<dbReference type="InterPro" id="IPR050645">
    <property type="entry name" value="Histidine_acid_phosphatase"/>
</dbReference>
<dbReference type="Pfam" id="PF00328">
    <property type="entry name" value="His_Phos_2"/>
    <property type="match status" value="1"/>
</dbReference>
<dbReference type="EMBL" id="NCKU01004025">
    <property type="protein sequence ID" value="RWS06551.1"/>
    <property type="molecule type" value="Genomic_DNA"/>
</dbReference>
<protein>
    <recommendedName>
        <fullName evidence="3">acid phosphatase</fullName>
        <ecNumber evidence="3">3.1.3.2</ecNumber>
    </recommendedName>
</protein>
<reference evidence="8 9" key="1">
    <citation type="journal article" date="2018" name="Gigascience">
        <title>Genomes of trombidid mites reveal novel predicted allergens and laterally-transferred genes associated with secondary metabolism.</title>
        <authorList>
            <person name="Dong X."/>
            <person name="Chaisiri K."/>
            <person name="Xia D."/>
            <person name="Armstrong S.D."/>
            <person name="Fang Y."/>
            <person name="Donnelly M.J."/>
            <person name="Kadowaki T."/>
            <person name="McGarry J.W."/>
            <person name="Darby A.C."/>
            <person name="Makepeace B.L."/>
        </authorList>
    </citation>
    <scope>NUCLEOTIDE SEQUENCE [LARGE SCALE GENOMIC DNA]</scope>
    <source>
        <strain evidence="8">UoL-WK</strain>
    </source>
</reference>
<evidence type="ECO:0000256" key="2">
    <source>
        <dbReference type="ARBA" id="ARBA00005375"/>
    </source>
</evidence>